<sequence>MKINTLFTPLRTVGAAVAIALSPVAFADVTCEVTNFNQWNSGYQADVRVTNSGSAVSGWTVNLNFASAPQMTNGWNAALSTSGNTISASNISWNGNLGNGQSTSFGFQGNSNGNLATPTCVGSGTGSSSSSSSSSSTSSTSSSSTSSSSTSSTSSSSSSSGGECVEMCKWYQDAPRPLCNNQDSGWGWENNQSCIGRTTCNSQSGNGGVINSCPSSSSSSSSSSTSSTSSSSTSSTSSSSTSSTSSTSSSSTSSTSSSSTSSSSTSSTSSSSSSGGGVFRVDTTGNITKNGEVLPVRCGNWFGLEGQHEPSDAANNPGGAPLELYIGNMWWVNSGRTIQQTMSEITAQGINVIRLPIAPQTLDSTNPQGIGDVRSGGVLKNHESVQQTNARQALEDFIVQANENDIQVLIDIHSCSNYVGWRAGRLDAEPPYVDATRVGYDFTREDYSCGTNVGPGVTVHEYNEEIWLNNLREIAGLSESLGVDNIIGIDIFNEPWDYTWEEWKALSESAYQAISEVNPDILIFVEGVAGGTAAGVEVAHGDESSNPNWGENFYPAQTAPLNIPKDRLVISPHTYGPSVFVQRQFMDPNDPECVGLEGDEAAEAGCQIVIDYATLAAGWDEHFGFLREQGFAMVVGEFGGNMDWPNGTRQAEKDMWSHITPGIDRQWQEAFVDYMVEKNIQACYWSINPESGDTGGWYGHEYDPVSNDAGWGRWLDFDSRKTNLLKELWGI</sequence>
<dbReference type="Pfam" id="PF00553">
    <property type="entry name" value="CBM_2"/>
    <property type="match status" value="1"/>
</dbReference>
<evidence type="ECO:0000256" key="4">
    <source>
        <dbReference type="ARBA" id="ARBA00022801"/>
    </source>
</evidence>
<dbReference type="GO" id="GO:0008810">
    <property type="term" value="F:cellulase activity"/>
    <property type="evidence" value="ECO:0007669"/>
    <property type="project" value="UniProtKB-EC"/>
</dbReference>
<organism evidence="14 15">
    <name type="scientific">Saccharophagus degradans</name>
    <dbReference type="NCBI Taxonomy" id="86304"/>
    <lineage>
        <taxon>Bacteria</taxon>
        <taxon>Pseudomonadati</taxon>
        <taxon>Pseudomonadota</taxon>
        <taxon>Gammaproteobacteria</taxon>
        <taxon>Cellvibrionales</taxon>
        <taxon>Cellvibrionaceae</taxon>
        <taxon>Saccharophagus</taxon>
    </lineage>
</organism>
<evidence type="ECO:0000313" key="15">
    <source>
        <dbReference type="Proteomes" id="UP001169760"/>
    </source>
</evidence>
<evidence type="ECO:0000256" key="7">
    <source>
        <dbReference type="ARBA" id="ARBA00023277"/>
    </source>
</evidence>
<dbReference type="SUPFAM" id="SSF49384">
    <property type="entry name" value="Carbohydrate-binding domain"/>
    <property type="match status" value="1"/>
</dbReference>
<dbReference type="SUPFAM" id="SSF51445">
    <property type="entry name" value="(Trans)glycosidases"/>
    <property type="match status" value="1"/>
</dbReference>
<dbReference type="InterPro" id="IPR002883">
    <property type="entry name" value="CBM10/Dockerin_dom"/>
</dbReference>
<evidence type="ECO:0000256" key="1">
    <source>
        <dbReference type="ARBA" id="ARBA00000966"/>
    </source>
</evidence>
<keyword evidence="8" id="KW-0326">Glycosidase</keyword>
<dbReference type="AlphaFoldDB" id="A0AAW7XCP4"/>
<evidence type="ECO:0000256" key="6">
    <source>
        <dbReference type="ARBA" id="ARBA00023157"/>
    </source>
</evidence>
<feature type="compositionally biased region" description="Low complexity" evidence="10">
    <location>
        <begin position="215"/>
        <end position="273"/>
    </location>
</feature>
<dbReference type="Pfam" id="PF02013">
    <property type="entry name" value="CBM_10"/>
    <property type="match status" value="1"/>
</dbReference>
<dbReference type="Gene3D" id="2.30.32.30">
    <property type="entry name" value="CBM10"/>
    <property type="match status" value="1"/>
</dbReference>
<dbReference type="SMART" id="SM00637">
    <property type="entry name" value="CBD_II"/>
    <property type="match status" value="1"/>
</dbReference>
<name>A0AAW7XCP4_9GAMM</name>
<feature type="domain" description="CBM10" evidence="13">
    <location>
        <begin position="167"/>
        <end position="197"/>
    </location>
</feature>
<feature type="signal peptide" evidence="11">
    <location>
        <begin position="1"/>
        <end position="27"/>
    </location>
</feature>
<protein>
    <recommendedName>
        <fullName evidence="2">cellulase</fullName>
        <ecNumber evidence="2">3.2.1.4</ecNumber>
    </recommendedName>
</protein>
<dbReference type="EMBL" id="JAUOPB010000014">
    <property type="protein sequence ID" value="MDO6424331.1"/>
    <property type="molecule type" value="Genomic_DNA"/>
</dbReference>
<dbReference type="RefSeq" id="WP_303493695.1">
    <property type="nucleotide sequence ID" value="NZ_JAUOPB010000014.1"/>
</dbReference>
<reference evidence="14" key="1">
    <citation type="submission" date="2023-07" db="EMBL/GenBank/DDBJ databases">
        <title>Genome content predicts the carbon catabolic preferences of heterotrophic bacteria.</title>
        <authorList>
            <person name="Gralka M."/>
        </authorList>
    </citation>
    <scope>NUCLEOTIDE SEQUENCE</scope>
    <source>
        <strain evidence="14">I3M17_2</strain>
    </source>
</reference>
<keyword evidence="3 11" id="KW-0732">Signal</keyword>
<evidence type="ECO:0000256" key="11">
    <source>
        <dbReference type="SAM" id="SignalP"/>
    </source>
</evidence>
<dbReference type="InterPro" id="IPR009031">
    <property type="entry name" value="CBM10"/>
</dbReference>
<evidence type="ECO:0000256" key="9">
    <source>
        <dbReference type="ARBA" id="ARBA00023326"/>
    </source>
</evidence>
<accession>A0AAW7XCP4</accession>
<evidence type="ECO:0000256" key="10">
    <source>
        <dbReference type="SAM" id="MobiDB-lite"/>
    </source>
</evidence>
<dbReference type="EC" id="3.2.1.4" evidence="2"/>
<comment type="caution">
    <text evidence="14">The sequence shown here is derived from an EMBL/GenBank/DDBJ whole genome shotgun (WGS) entry which is preliminary data.</text>
</comment>
<feature type="region of interest" description="Disordered" evidence="10">
    <location>
        <begin position="126"/>
        <end position="162"/>
    </location>
</feature>
<evidence type="ECO:0000256" key="2">
    <source>
        <dbReference type="ARBA" id="ARBA00012601"/>
    </source>
</evidence>
<dbReference type="GO" id="GO:0030245">
    <property type="term" value="P:cellulose catabolic process"/>
    <property type="evidence" value="ECO:0007669"/>
    <property type="project" value="UniProtKB-KW"/>
</dbReference>
<feature type="chain" id="PRO_5043644982" description="cellulase" evidence="11">
    <location>
        <begin position="28"/>
        <end position="731"/>
    </location>
</feature>
<dbReference type="InterPro" id="IPR001919">
    <property type="entry name" value="CBD2"/>
</dbReference>
<comment type="catalytic activity">
    <reaction evidence="1">
        <text>Endohydrolysis of (1-&gt;4)-beta-D-glucosidic linkages in cellulose, lichenin and cereal beta-D-glucans.</text>
        <dbReference type="EC" id="3.2.1.4"/>
    </reaction>
</comment>
<keyword evidence="5" id="KW-0136">Cellulose degradation</keyword>
<proteinExistence type="predicted"/>
<dbReference type="PANTHER" id="PTHR35923:SF2">
    <property type="entry name" value="ENDOGLUCANASE"/>
    <property type="match status" value="1"/>
</dbReference>
<evidence type="ECO:0000259" key="12">
    <source>
        <dbReference type="PROSITE" id="PS51173"/>
    </source>
</evidence>
<dbReference type="InterPro" id="IPR012291">
    <property type="entry name" value="CBM2_carb-bd_dom_sf"/>
</dbReference>
<dbReference type="InterPro" id="IPR036601">
    <property type="entry name" value="CBM10_sf"/>
</dbReference>
<dbReference type="SUPFAM" id="SSF57615">
    <property type="entry name" value="Type X cellulose binding domain, CBDX"/>
    <property type="match status" value="1"/>
</dbReference>
<dbReference type="Gene3D" id="3.20.20.80">
    <property type="entry name" value="Glycosidases"/>
    <property type="match status" value="1"/>
</dbReference>
<dbReference type="PANTHER" id="PTHR35923">
    <property type="entry name" value="MAJOR EXTRACELLULAR ENDOGLUCANASE"/>
    <property type="match status" value="1"/>
</dbReference>
<dbReference type="Gene3D" id="2.60.40.290">
    <property type="match status" value="1"/>
</dbReference>
<dbReference type="PROSITE" id="PS51173">
    <property type="entry name" value="CBM2"/>
    <property type="match status" value="1"/>
</dbReference>
<dbReference type="SMART" id="SM01064">
    <property type="entry name" value="CBM_10"/>
    <property type="match status" value="1"/>
</dbReference>
<evidence type="ECO:0000313" key="14">
    <source>
        <dbReference type="EMBL" id="MDO6424331.1"/>
    </source>
</evidence>
<dbReference type="PROSITE" id="PS51763">
    <property type="entry name" value="CBM10"/>
    <property type="match status" value="1"/>
</dbReference>
<keyword evidence="7" id="KW-0119">Carbohydrate metabolism</keyword>
<feature type="domain" description="CBM2" evidence="12">
    <location>
        <begin position="22"/>
        <end position="131"/>
    </location>
</feature>
<evidence type="ECO:0000259" key="13">
    <source>
        <dbReference type="PROSITE" id="PS51763"/>
    </source>
</evidence>
<dbReference type="GO" id="GO:0030248">
    <property type="term" value="F:cellulose binding"/>
    <property type="evidence" value="ECO:0007669"/>
    <property type="project" value="InterPro"/>
</dbReference>
<keyword evidence="6" id="KW-1015">Disulfide bond</keyword>
<evidence type="ECO:0000256" key="5">
    <source>
        <dbReference type="ARBA" id="ARBA00023001"/>
    </source>
</evidence>
<dbReference type="PROSITE" id="PS00561">
    <property type="entry name" value="CBM2_A"/>
    <property type="match status" value="1"/>
</dbReference>
<dbReference type="InterPro" id="IPR017853">
    <property type="entry name" value="GH"/>
</dbReference>
<dbReference type="Pfam" id="PF00150">
    <property type="entry name" value="Cellulase"/>
    <property type="match status" value="1"/>
</dbReference>
<keyword evidence="9" id="KW-0624">Polysaccharide degradation</keyword>
<gene>
    <name evidence="14" type="ORF">Q4521_17735</name>
</gene>
<dbReference type="InterPro" id="IPR008965">
    <property type="entry name" value="CBM2/CBM3_carb-bd_dom_sf"/>
</dbReference>
<dbReference type="Proteomes" id="UP001169760">
    <property type="component" value="Unassembled WGS sequence"/>
</dbReference>
<evidence type="ECO:0000256" key="8">
    <source>
        <dbReference type="ARBA" id="ARBA00023295"/>
    </source>
</evidence>
<evidence type="ECO:0000256" key="3">
    <source>
        <dbReference type="ARBA" id="ARBA00022729"/>
    </source>
</evidence>
<keyword evidence="4" id="KW-0378">Hydrolase</keyword>
<dbReference type="InterPro" id="IPR018366">
    <property type="entry name" value="CBM2_CS"/>
</dbReference>
<dbReference type="InterPro" id="IPR001547">
    <property type="entry name" value="Glyco_hydro_5"/>
</dbReference>
<feature type="region of interest" description="Disordered" evidence="10">
    <location>
        <begin position="211"/>
        <end position="285"/>
    </location>
</feature>